<reference evidence="2" key="1">
    <citation type="submission" date="2022-11" db="UniProtKB">
        <authorList>
            <consortium name="WormBaseParasite"/>
        </authorList>
    </citation>
    <scope>IDENTIFICATION</scope>
</reference>
<proteinExistence type="predicted"/>
<protein>
    <submittedName>
        <fullName evidence="2">Uncharacterized protein</fullName>
    </submittedName>
</protein>
<accession>A0A914VSY6</accession>
<dbReference type="AlphaFoldDB" id="A0A914VSY6"/>
<evidence type="ECO:0000313" key="1">
    <source>
        <dbReference type="Proteomes" id="UP000887566"/>
    </source>
</evidence>
<dbReference type="WBParaSite" id="PSAMB.scaffold2342size23721.g17430.t1">
    <property type="protein sequence ID" value="PSAMB.scaffold2342size23721.g17430.t1"/>
    <property type="gene ID" value="PSAMB.scaffold2342size23721.g17430"/>
</dbReference>
<dbReference type="Proteomes" id="UP000887566">
    <property type="component" value="Unplaced"/>
</dbReference>
<organism evidence="1 2">
    <name type="scientific">Plectus sambesii</name>
    <dbReference type="NCBI Taxonomy" id="2011161"/>
    <lineage>
        <taxon>Eukaryota</taxon>
        <taxon>Metazoa</taxon>
        <taxon>Ecdysozoa</taxon>
        <taxon>Nematoda</taxon>
        <taxon>Chromadorea</taxon>
        <taxon>Plectida</taxon>
        <taxon>Plectina</taxon>
        <taxon>Plectoidea</taxon>
        <taxon>Plectidae</taxon>
        <taxon>Plectus</taxon>
    </lineage>
</organism>
<sequence length="116" mass="11841">MASSAAAAANDNDDDHNDYGEIACAGAHPTGAPCACHLVEHETIVYNQYHGGKVGDAPKSDSPLPFGRKVAPCLRCALGTQTRPGSPSNPANCCLGQLAMRRCGGRLNPPAAAAAQ</sequence>
<keyword evidence="1" id="KW-1185">Reference proteome</keyword>
<evidence type="ECO:0000313" key="2">
    <source>
        <dbReference type="WBParaSite" id="PSAMB.scaffold2342size23721.g17430.t1"/>
    </source>
</evidence>
<name>A0A914VSY6_9BILA</name>